<name>A0ABS4KNK5_9CLOT</name>
<protein>
    <submittedName>
        <fullName evidence="1">Cell division septum initiation protein DivIVA</fullName>
    </submittedName>
</protein>
<proteinExistence type="predicted"/>
<evidence type="ECO:0000313" key="2">
    <source>
        <dbReference type="Proteomes" id="UP001519307"/>
    </source>
</evidence>
<dbReference type="EMBL" id="JAGGLM010000001">
    <property type="protein sequence ID" value="MBP2031621.1"/>
    <property type="molecule type" value="Genomic_DNA"/>
</dbReference>
<organism evidence="1 2">
    <name type="scientific">Clostridium algifaecis</name>
    <dbReference type="NCBI Taxonomy" id="1472040"/>
    <lineage>
        <taxon>Bacteria</taxon>
        <taxon>Bacillati</taxon>
        <taxon>Bacillota</taxon>
        <taxon>Clostridia</taxon>
        <taxon>Eubacteriales</taxon>
        <taxon>Clostridiaceae</taxon>
        <taxon>Clostridium</taxon>
    </lineage>
</organism>
<comment type="caution">
    <text evidence="1">The sequence shown here is derived from an EMBL/GenBank/DDBJ whole genome shotgun (WGS) entry which is preliminary data.</text>
</comment>
<dbReference type="GO" id="GO:0051301">
    <property type="term" value="P:cell division"/>
    <property type="evidence" value="ECO:0007669"/>
    <property type="project" value="UniProtKB-KW"/>
</dbReference>
<accession>A0ABS4KNK5</accession>
<keyword evidence="2" id="KW-1185">Reference proteome</keyword>
<keyword evidence="1" id="KW-0131">Cell cycle</keyword>
<keyword evidence="1" id="KW-0132">Cell division</keyword>
<reference evidence="1 2" key="1">
    <citation type="submission" date="2021-03" db="EMBL/GenBank/DDBJ databases">
        <title>Genomic Encyclopedia of Type Strains, Phase IV (KMG-IV): sequencing the most valuable type-strain genomes for metagenomic binning, comparative biology and taxonomic classification.</title>
        <authorList>
            <person name="Goeker M."/>
        </authorList>
    </citation>
    <scope>NUCLEOTIDE SEQUENCE [LARGE SCALE GENOMIC DNA]</scope>
    <source>
        <strain evidence="1 2">DSM 28783</strain>
    </source>
</reference>
<dbReference type="RefSeq" id="WP_209700570.1">
    <property type="nucleotide sequence ID" value="NZ_JAGGLM010000001.1"/>
</dbReference>
<evidence type="ECO:0000313" key="1">
    <source>
        <dbReference type="EMBL" id="MBP2031621.1"/>
    </source>
</evidence>
<gene>
    <name evidence="1" type="ORF">J2Z42_000286</name>
</gene>
<dbReference type="Proteomes" id="UP001519307">
    <property type="component" value="Unassembled WGS sequence"/>
</dbReference>
<sequence length="174" mass="20021">METMKLLEYLEEIIETSAKVPMTGKVMVSKKEILEVISKIVNCLPGELKKAQWVVDEKERILNEAISEAESMKKENLSILRRQIENHDITREADKRAAEIISSAKKNAKAIRMGARDYADDILHQLDMEIERKSKQMISDLKVQLQQFVDDLEGGIHLNTDSIKENINELRNMK</sequence>